<keyword evidence="1" id="KW-1133">Transmembrane helix</keyword>
<feature type="transmembrane region" description="Helical" evidence="1">
    <location>
        <begin position="12"/>
        <end position="32"/>
    </location>
</feature>
<evidence type="ECO:0008006" key="4">
    <source>
        <dbReference type="Google" id="ProtNLM"/>
    </source>
</evidence>
<dbReference type="STRING" id="381764.Fnod_1070"/>
<dbReference type="AlphaFoldDB" id="A7HLY5"/>
<reference evidence="2 3" key="2">
    <citation type="journal article" date="2009" name="Proc. Natl. Acad. Sci. U.S.A.">
        <title>On the chimeric nature, thermophilic origin, and phylogenetic placement of the Thermotogales.</title>
        <authorList>
            <person name="Zhaxybayeva O."/>
            <person name="Swithers K.S."/>
            <person name="Lapierre P."/>
            <person name="Fournier G.P."/>
            <person name="Bickhart D.M."/>
            <person name="DeBoy R.T."/>
            <person name="Nelson K.E."/>
            <person name="Nesbo C.L."/>
            <person name="Doolittle W.F."/>
            <person name="Gogarten J.P."/>
            <person name="Noll K.M."/>
        </authorList>
    </citation>
    <scope>NUCLEOTIDE SEQUENCE [LARGE SCALE GENOMIC DNA]</scope>
    <source>
        <strain evidence="3">ATCC 35602 / DSM 5306 / Rt17-B1</strain>
    </source>
</reference>
<keyword evidence="1" id="KW-0812">Transmembrane</keyword>
<evidence type="ECO:0000313" key="2">
    <source>
        <dbReference type="EMBL" id="ABS60918.1"/>
    </source>
</evidence>
<dbReference type="eggNOG" id="ENOG5033SCN">
    <property type="taxonomic scope" value="Bacteria"/>
</dbReference>
<keyword evidence="3" id="KW-1185">Reference proteome</keyword>
<dbReference type="KEGG" id="fno:Fnod_1070"/>
<protein>
    <recommendedName>
        <fullName evidence="4">DUF4900 domain-containing protein</fullName>
    </recommendedName>
</protein>
<evidence type="ECO:0000256" key="1">
    <source>
        <dbReference type="SAM" id="Phobius"/>
    </source>
</evidence>
<reference evidence="2 3" key="1">
    <citation type="submission" date="2007-07" db="EMBL/GenBank/DDBJ databases">
        <title>Complete sequence of Fervidobacterium nodosum Rt17-B1.</title>
        <authorList>
            <consortium name="US DOE Joint Genome Institute"/>
            <person name="Copeland A."/>
            <person name="Lucas S."/>
            <person name="Lapidus A."/>
            <person name="Barry K."/>
            <person name="Glavina del Rio T."/>
            <person name="Dalin E."/>
            <person name="Tice H."/>
            <person name="Pitluck S."/>
            <person name="Saunders E."/>
            <person name="Brettin T."/>
            <person name="Bruce D."/>
            <person name="Detter J.C."/>
            <person name="Han C."/>
            <person name="Schmutz J."/>
            <person name="Larimer F."/>
            <person name="Land M."/>
            <person name="Hauser L."/>
            <person name="Kyrpides N."/>
            <person name="Mikhailova N."/>
            <person name="Nelson K."/>
            <person name="Gogarten J.P."/>
            <person name="Noll K."/>
            <person name="Richardson P."/>
        </authorList>
    </citation>
    <scope>NUCLEOTIDE SEQUENCE [LARGE SCALE GENOMIC DNA]</scope>
    <source>
        <strain evidence="3">ATCC 35602 / DSM 5306 / Rt17-B1</strain>
    </source>
</reference>
<dbReference type="EMBL" id="CP000771">
    <property type="protein sequence ID" value="ABS60918.1"/>
    <property type="molecule type" value="Genomic_DNA"/>
</dbReference>
<keyword evidence="1" id="KW-0472">Membrane</keyword>
<evidence type="ECO:0000313" key="3">
    <source>
        <dbReference type="Proteomes" id="UP000002415"/>
    </source>
</evidence>
<dbReference type="RefSeq" id="WP_011994232.1">
    <property type="nucleotide sequence ID" value="NC_009718.1"/>
</dbReference>
<accession>A7HLY5</accession>
<gene>
    <name evidence="2" type="ordered locus">Fnod_1070</name>
</gene>
<dbReference type="Proteomes" id="UP000002415">
    <property type="component" value="Chromosome"/>
</dbReference>
<proteinExistence type="predicted"/>
<name>A7HLY5_FERNB</name>
<dbReference type="OrthoDB" id="36432at2"/>
<organism evidence="2 3">
    <name type="scientific">Fervidobacterium nodosum (strain ATCC 35602 / DSM 5306 / Rt17-B1)</name>
    <dbReference type="NCBI Taxonomy" id="381764"/>
    <lineage>
        <taxon>Bacteria</taxon>
        <taxon>Thermotogati</taxon>
        <taxon>Thermotogota</taxon>
        <taxon>Thermotogae</taxon>
        <taxon>Thermotogales</taxon>
        <taxon>Fervidobacteriaceae</taxon>
        <taxon>Fervidobacterium</taxon>
    </lineage>
</organism>
<sequence>MSNLKKHGFATAIVLIFLTVASILLLIIYEVLANYRNNEVRMRLESQLEIDALNTLNIGIGMMRSRNAGVLGFNVVFSTNTPSWFNSQFLNRLNSDWKQFVTQNVKANNVYKVLSITSNENYSIDPSIINEISNYKSERGLDSIEIYAFNINKLNLFLVSRVVKNETPTYAYGIVGSKLLNQYVYFTNKEKLENGQTIYFKSGEIIDGPLRTHDYININNARGNPTFLSTIEILGIKDRNGNVVQPNNYSNYANLLGNPPYKILTQEDIRSLDFNTIKSQYQSSINSLVDTYNNVKNNPNKLSGLKFTGDITVSFNHGQGNSNYDIKISQGNVDYIITWEPSGPPLARMRKQGGGPAEEFIFNFNGIIYSTGNMTIDGPSSLSTYNGNYTLFSEKSVYINDRIIPYKTYQKFFSTSEGNIVDIDKLKQIKGFVTSNETSSLNIVAINDVVITNKLNNMKLFSSIFSFDGSFKVEGYNSGNPTGQLFVFGSIMQNVRGPVGTFDQFTGQTLTGYYKTYSYDPRIITGAYQPYGTPTKSETIRLFVLGVVK</sequence>
<dbReference type="HOGENOM" id="CLU_489886_0_0_0"/>